<dbReference type="Gene3D" id="3.40.50.2300">
    <property type="match status" value="1"/>
</dbReference>
<dbReference type="Proteomes" id="UP001589832">
    <property type="component" value="Unassembled WGS sequence"/>
</dbReference>
<dbReference type="InterPro" id="IPR011006">
    <property type="entry name" value="CheY-like_superfamily"/>
</dbReference>
<gene>
    <name evidence="4" type="ORF">ACFFGA_07840</name>
</gene>
<dbReference type="InterPro" id="IPR007492">
    <property type="entry name" value="LytTR_DNA-bd_dom"/>
</dbReference>
<dbReference type="Pfam" id="PF00072">
    <property type="entry name" value="Response_reg"/>
    <property type="match status" value="1"/>
</dbReference>
<dbReference type="EMBL" id="JBHLTQ010000003">
    <property type="protein sequence ID" value="MFC0604461.1"/>
    <property type="molecule type" value="Genomic_DNA"/>
</dbReference>
<reference evidence="4 5" key="1">
    <citation type="submission" date="2024-09" db="EMBL/GenBank/DDBJ databases">
        <authorList>
            <person name="Sun Q."/>
            <person name="Mori K."/>
        </authorList>
    </citation>
    <scope>NUCLEOTIDE SEQUENCE [LARGE SCALE GENOMIC DNA]</scope>
    <source>
        <strain evidence="4 5">NCAIM B.02481</strain>
    </source>
</reference>
<dbReference type="PANTHER" id="PTHR37299:SF1">
    <property type="entry name" value="STAGE 0 SPORULATION PROTEIN A HOMOLOG"/>
    <property type="match status" value="1"/>
</dbReference>
<proteinExistence type="predicted"/>
<sequence length="236" mass="27197">MDKVVSCIIVDDEAIAREIITSHLAKIENIEIVAQCKNAIEAFNYISNNTIDLVFLDINMPEISGIAFAKSINKNIKVIFTTAYRDYAVEGFDLQAVDYLLKPIAFERLLKAVNRFFEVNAQSESLKNESTETNNFIFVRSNRKMLKVDFDAIIYIESFSDYIKIHLNDTVIVTRETISAIEAKLPKNDFLRIHRSYIICLSKIQSFTNEHITVNRIALPISRSYKKDVLKRLEKF</sequence>
<evidence type="ECO:0000259" key="2">
    <source>
        <dbReference type="PROSITE" id="PS50110"/>
    </source>
</evidence>
<dbReference type="RefSeq" id="WP_386062121.1">
    <property type="nucleotide sequence ID" value="NZ_JBHLTQ010000003.1"/>
</dbReference>
<dbReference type="Gene3D" id="2.40.50.1020">
    <property type="entry name" value="LytTr DNA-binding domain"/>
    <property type="match status" value="1"/>
</dbReference>
<accession>A0ABV6Q871</accession>
<name>A0ABV6Q871_9FLAO</name>
<protein>
    <submittedName>
        <fullName evidence="4">LytR/AlgR family response regulator transcription factor</fullName>
    </submittedName>
</protein>
<dbReference type="InterPro" id="IPR001789">
    <property type="entry name" value="Sig_transdc_resp-reg_receiver"/>
</dbReference>
<dbReference type="PANTHER" id="PTHR37299">
    <property type="entry name" value="TRANSCRIPTIONAL REGULATOR-RELATED"/>
    <property type="match status" value="1"/>
</dbReference>
<feature type="modified residue" description="4-aspartylphosphate" evidence="1">
    <location>
        <position position="57"/>
    </location>
</feature>
<evidence type="ECO:0000313" key="4">
    <source>
        <dbReference type="EMBL" id="MFC0604461.1"/>
    </source>
</evidence>
<feature type="domain" description="Response regulatory" evidence="2">
    <location>
        <begin position="6"/>
        <end position="117"/>
    </location>
</feature>
<keyword evidence="1" id="KW-0597">Phosphoprotein</keyword>
<evidence type="ECO:0000256" key="1">
    <source>
        <dbReference type="PROSITE-ProRule" id="PRU00169"/>
    </source>
</evidence>
<feature type="domain" description="HTH LytTR-type" evidence="3">
    <location>
        <begin position="137"/>
        <end position="235"/>
    </location>
</feature>
<comment type="caution">
    <text evidence="4">The sequence shown here is derived from an EMBL/GenBank/DDBJ whole genome shotgun (WGS) entry which is preliminary data.</text>
</comment>
<dbReference type="Pfam" id="PF04397">
    <property type="entry name" value="LytTR"/>
    <property type="match status" value="1"/>
</dbReference>
<dbReference type="InterPro" id="IPR046947">
    <property type="entry name" value="LytR-like"/>
</dbReference>
<keyword evidence="5" id="KW-1185">Reference proteome</keyword>
<dbReference type="PROSITE" id="PS50110">
    <property type="entry name" value="RESPONSE_REGULATORY"/>
    <property type="match status" value="1"/>
</dbReference>
<evidence type="ECO:0000313" key="5">
    <source>
        <dbReference type="Proteomes" id="UP001589832"/>
    </source>
</evidence>
<dbReference type="PROSITE" id="PS50930">
    <property type="entry name" value="HTH_LYTTR"/>
    <property type="match status" value="1"/>
</dbReference>
<evidence type="ECO:0000259" key="3">
    <source>
        <dbReference type="PROSITE" id="PS50930"/>
    </source>
</evidence>
<organism evidence="4 5">
    <name type="scientific">Winogradskyella pulchriflava</name>
    <dbReference type="NCBI Taxonomy" id="1110688"/>
    <lineage>
        <taxon>Bacteria</taxon>
        <taxon>Pseudomonadati</taxon>
        <taxon>Bacteroidota</taxon>
        <taxon>Flavobacteriia</taxon>
        <taxon>Flavobacteriales</taxon>
        <taxon>Flavobacteriaceae</taxon>
        <taxon>Winogradskyella</taxon>
    </lineage>
</organism>
<dbReference type="SUPFAM" id="SSF52172">
    <property type="entry name" value="CheY-like"/>
    <property type="match status" value="1"/>
</dbReference>
<dbReference type="SMART" id="SM00850">
    <property type="entry name" value="LytTR"/>
    <property type="match status" value="1"/>
</dbReference>
<dbReference type="SMART" id="SM00448">
    <property type="entry name" value="REC"/>
    <property type="match status" value="1"/>
</dbReference>